<dbReference type="PANTHER" id="PTHR43289">
    <property type="entry name" value="MITOGEN-ACTIVATED PROTEIN KINASE KINASE KINASE 20-RELATED"/>
    <property type="match status" value="1"/>
</dbReference>
<dbReference type="Proteomes" id="UP001519292">
    <property type="component" value="Unassembled WGS sequence"/>
</dbReference>
<sequence>MIDKGYLLGGRYKIISVLGEGGMANVYLAEDIILQRKVAVKVLRLDLQKDPQTIQRFQREAQSTSDLSHPNIVSILDVGSEHNRHYLVMEYVDGPDLEEYIQKNKPIPFEKVISIMDQILSAMNLAHRHNVIHRDLKPQNILMDKKGNIKIVDFGIAVALNQSTMTQTNTAMGSVHYMSPEQARGSMATKQSDIYSLGIVLYELLMGKVPFTGENAVAVALKHFQEKTPSLKAQNPKIPQALENVVLKATAKSPHDRYNSVLEMKQDLDTSLDPDRRGELPFNPEHDPEQDETIILPALNGSVHDKASDNNEDNSKDKVNTTSALKPSLWDNIKKHKWWWIIAMAAFLGIMITLIVALDHKDDVNVPDVSNMTPTQARQELASSGLKAGTITKKYSNSIKKGRVVRSVPSSGSTLKSGRIVDLIVSKGQHYVLVPDVTGITYQSAQKRLKKLGFKVQKDEDYSFVTANGNVISQDIDPGQKMNPSKTTIKLIVSKGMPPNRVATIKLRDLIGYSLKGAQDYARDNNLNLNINQEYSDKQKDTVIKQSPQAGTELHGGETLSLTISKGKEESDDSDDHDSSSKDITVTKSFTIPYQQDDSNNKKGNHVQIYVSDASHSLDNIYRDLYISKDESFSIPFNLSKGAGHIKIVRDGKTLLDEDIDK</sequence>
<dbReference type="EC" id="2.7.11.1" evidence="1"/>
<evidence type="ECO:0000256" key="7">
    <source>
        <dbReference type="ARBA" id="ARBA00047899"/>
    </source>
</evidence>
<feature type="domain" description="PASTA" evidence="13">
    <location>
        <begin position="428"/>
        <end position="495"/>
    </location>
</feature>
<gene>
    <name evidence="14" type="ORF">J2Z60_000095</name>
</gene>
<feature type="compositionally biased region" description="Basic and acidic residues" evidence="10">
    <location>
        <begin position="263"/>
        <end position="287"/>
    </location>
</feature>
<comment type="catalytic activity">
    <reaction evidence="7">
        <text>L-threonyl-[protein] + ATP = O-phospho-L-threonyl-[protein] + ADP + H(+)</text>
        <dbReference type="Rhea" id="RHEA:46608"/>
        <dbReference type="Rhea" id="RHEA-COMP:11060"/>
        <dbReference type="Rhea" id="RHEA-COMP:11605"/>
        <dbReference type="ChEBI" id="CHEBI:15378"/>
        <dbReference type="ChEBI" id="CHEBI:30013"/>
        <dbReference type="ChEBI" id="CHEBI:30616"/>
        <dbReference type="ChEBI" id="CHEBI:61977"/>
        <dbReference type="ChEBI" id="CHEBI:456216"/>
        <dbReference type="EC" id="2.7.11.1"/>
    </reaction>
</comment>
<feature type="compositionally biased region" description="Polar residues" evidence="10">
    <location>
        <begin position="584"/>
        <end position="598"/>
    </location>
</feature>
<keyword evidence="6 9" id="KW-0067">ATP-binding</keyword>
<evidence type="ECO:0000256" key="10">
    <source>
        <dbReference type="SAM" id="MobiDB-lite"/>
    </source>
</evidence>
<evidence type="ECO:0000256" key="8">
    <source>
        <dbReference type="ARBA" id="ARBA00048679"/>
    </source>
</evidence>
<keyword evidence="11" id="KW-0472">Membrane</keyword>
<evidence type="ECO:0000256" key="11">
    <source>
        <dbReference type="SAM" id="Phobius"/>
    </source>
</evidence>
<feature type="region of interest" description="Disordered" evidence="10">
    <location>
        <begin position="566"/>
        <end position="603"/>
    </location>
</feature>
<keyword evidence="11" id="KW-0812">Transmembrane</keyword>
<evidence type="ECO:0000313" key="14">
    <source>
        <dbReference type="EMBL" id="MBP2056933.1"/>
    </source>
</evidence>
<evidence type="ECO:0000256" key="3">
    <source>
        <dbReference type="ARBA" id="ARBA00022679"/>
    </source>
</evidence>
<accession>A0ABS4MB93</accession>
<evidence type="ECO:0000256" key="5">
    <source>
        <dbReference type="ARBA" id="ARBA00022777"/>
    </source>
</evidence>
<evidence type="ECO:0000313" key="15">
    <source>
        <dbReference type="Proteomes" id="UP001519292"/>
    </source>
</evidence>
<dbReference type="EMBL" id="JAGGLU010000001">
    <property type="protein sequence ID" value="MBP2056933.1"/>
    <property type="molecule type" value="Genomic_DNA"/>
</dbReference>
<feature type="binding site" evidence="9">
    <location>
        <position position="41"/>
    </location>
    <ligand>
        <name>ATP</name>
        <dbReference type="ChEBI" id="CHEBI:30616"/>
    </ligand>
</feature>
<evidence type="ECO:0000259" key="12">
    <source>
        <dbReference type="PROSITE" id="PS50011"/>
    </source>
</evidence>
<feature type="domain" description="PASTA" evidence="13">
    <location>
        <begin position="360"/>
        <end position="427"/>
    </location>
</feature>
<dbReference type="SMART" id="SM00740">
    <property type="entry name" value="PASTA"/>
    <property type="match status" value="3"/>
</dbReference>
<feature type="domain" description="PASTA" evidence="13">
    <location>
        <begin position="501"/>
        <end position="566"/>
    </location>
</feature>
<comment type="caution">
    <text evidence="14">The sequence shown here is derived from an EMBL/GenBank/DDBJ whole genome shotgun (WGS) entry which is preliminary data.</text>
</comment>
<keyword evidence="4 9" id="KW-0547">Nucleotide-binding</keyword>
<dbReference type="Gene3D" id="3.30.10.20">
    <property type="match status" value="3"/>
</dbReference>
<evidence type="ECO:0000256" key="1">
    <source>
        <dbReference type="ARBA" id="ARBA00012513"/>
    </source>
</evidence>
<organism evidence="14 15">
    <name type="scientific">Lactobacillus colini</name>
    <dbReference type="NCBI Taxonomy" id="1819254"/>
    <lineage>
        <taxon>Bacteria</taxon>
        <taxon>Bacillati</taxon>
        <taxon>Bacillota</taxon>
        <taxon>Bacilli</taxon>
        <taxon>Lactobacillales</taxon>
        <taxon>Lactobacillaceae</taxon>
        <taxon>Lactobacillus</taxon>
    </lineage>
</organism>
<dbReference type="Gene3D" id="2.60.40.2560">
    <property type="match status" value="1"/>
</dbReference>
<dbReference type="InterPro" id="IPR005543">
    <property type="entry name" value="PASTA_dom"/>
</dbReference>
<proteinExistence type="predicted"/>
<dbReference type="SMART" id="SM00220">
    <property type="entry name" value="S_TKc"/>
    <property type="match status" value="1"/>
</dbReference>
<feature type="region of interest" description="Disordered" evidence="10">
    <location>
        <begin position="263"/>
        <end position="291"/>
    </location>
</feature>
<dbReference type="SUPFAM" id="SSF56112">
    <property type="entry name" value="Protein kinase-like (PK-like)"/>
    <property type="match status" value="1"/>
</dbReference>
<dbReference type="RefSeq" id="WP_342590236.1">
    <property type="nucleotide sequence ID" value="NZ_JAGGLU010000001.1"/>
</dbReference>
<comment type="catalytic activity">
    <reaction evidence="8">
        <text>L-seryl-[protein] + ATP = O-phospho-L-seryl-[protein] + ADP + H(+)</text>
        <dbReference type="Rhea" id="RHEA:17989"/>
        <dbReference type="Rhea" id="RHEA-COMP:9863"/>
        <dbReference type="Rhea" id="RHEA-COMP:11604"/>
        <dbReference type="ChEBI" id="CHEBI:15378"/>
        <dbReference type="ChEBI" id="CHEBI:29999"/>
        <dbReference type="ChEBI" id="CHEBI:30616"/>
        <dbReference type="ChEBI" id="CHEBI:83421"/>
        <dbReference type="ChEBI" id="CHEBI:456216"/>
        <dbReference type="EC" id="2.7.11.1"/>
    </reaction>
</comment>
<dbReference type="CDD" id="cd06577">
    <property type="entry name" value="PASTA_pknB"/>
    <property type="match status" value="3"/>
</dbReference>
<dbReference type="InterPro" id="IPR017441">
    <property type="entry name" value="Protein_kinase_ATP_BS"/>
</dbReference>
<dbReference type="Pfam" id="PF00069">
    <property type="entry name" value="Pkinase"/>
    <property type="match status" value="1"/>
</dbReference>
<dbReference type="PROSITE" id="PS00108">
    <property type="entry name" value="PROTEIN_KINASE_ST"/>
    <property type="match status" value="1"/>
</dbReference>
<feature type="transmembrane region" description="Helical" evidence="11">
    <location>
        <begin position="338"/>
        <end position="358"/>
    </location>
</feature>
<name>A0ABS4MB93_9LACO</name>
<dbReference type="Gene3D" id="3.30.200.20">
    <property type="entry name" value="Phosphorylase Kinase, domain 1"/>
    <property type="match status" value="1"/>
</dbReference>
<keyword evidence="5 14" id="KW-0418">Kinase</keyword>
<dbReference type="InterPro" id="IPR000719">
    <property type="entry name" value="Prot_kinase_dom"/>
</dbReference>
<dbReference type="CDD" id="cd14014">
    <property type="entry name" value="STKc_PknB_like"/>
    <property type="match status" value="1"/>
</dbReference>
<dbReference type="PROSITE" id="PS00107">
    <property type="entry name" value="PROTEIN_KINASE_ATP"/>
    <property type="match status" value="1"/>
</dbReference>
<evidence type="ECO:0000259" key="13">
    <source>
        <dbReference type="PROSITE" id="PS51178"/>
    </source>
</evidence>
<keyword evidence="2" id="KW-0723">Serine/threonine-protein kinase</keyword>
<keyword evidence="15" id="KW-1185">Reference proteome</keyword>
<dbReference type="GO" id="GO:0004674">
    <property type="term" value="F:protein serine/threonine kinase activity"/>
    <property type="evidence" value="ECO:0007669"/>
    <property type="project" value="UniProtKB-EC"/>
</dbReference>
<feature type="domain" description="Protein kinase" evidence="12">
    <location>
        <begin position="12"/>
        <end position="272"/>
    </location>
</feature>
<evidence type="ECO:0000256" key="2">
    <source>
        <dbReference type="ARBA" id="ARBA00022527"/>
    </source>
</evidence>
<dbReference type="InterPro" id="IPR011009">
    <property type="entry name" value="Kinase-like_dom_sf"/>
</dbReference>
<dbReference type="PANTHER" id="PTHR43289:SF34">
    <property type="entry name" value="SERINE_THREONINE-PROTEIN KINASE YBDM-RELATED"/>
    <property type="match status" value="1"/>
</dbReference>
<keyword evidence="11" id="KW-1133">Transmembrane helix</keyword>
<keyword evidence="3 14" id="KW-0808">Transferase</keyword>
<evidence type="ECO:0000256" key="4">
    <source>
        <dbReference type="ARBA" id="ARBA00022741"/>
    </source>
</evidence>
<reference evidence="14 15" key="1">
    <citation type="submission" date="2021-03" db="EMBL/GenBank/DDBJ databases">
        <title>Genomic Encyclopedia of Type Strains, Phase IV (KMG-IV): sequencing the most valuable type-strain genomes for metagenomic binning, comparative biology and taxonomic classification.</title>
        <authorList>
            <person name="Goeker M."/>
        </authorList>
    </citation>
    <scope>NUCLEOTIDE SEQUENCE [LARGE SCALE GENOMIC DNA]</scope>
    <source>
        <strain evidence="14 15">DSM 101872</strain>
    </source>
</reference>
<evidence type="ECO:0000256" key="6">
    <source>
        <dbReference type="ARBA" id="ARBA00022840"/>
    </source>
</evidence>
<dbReference type="Gene3D" id="1.10.510.10">
    <property type="entry name" value="Transferase(Phosphotransferase) domain 1"/>
    <property type="match status" value="1"/>
</dbReference>
<protein>
    <recommendedName>
        <fullName evidence="1">non-specific serine/threonine protein kinase</fullName>
        <ecNumber evidence="1">2.7.11.1</ecNumber>
    </recommendedName>
</protein>
<dbReference type="Pfam" id="PF03793">
    <property type="entry name" value="PASTA"/>
    <property type="match status" value="3"/>
</dbReference>
<dbReference type="PROSITE" id="PS50011">
    <property type="entry name" value="PROTEIN_KINASE_DOM"/>
    <property type="match status" value="1"/>
</dbReference>
<dbReference type="InterPro" id="IPR008271">
    <property type="entry name" value="Ser/Thr_kinase_AS"/>
</dbReference>
<dbReference type="NCBIfam" id="NF033483">
    <property type="entry name" value="PknB_PASTA_kin"/>
    <property type="match status" value="1"/>
</dbReference>
<dbReference type="PROSITE" id="PS51178">
    <property type="entry name" value="PASTA"/>
    <property type="match status" value="3"/>
</dbReference>
<evidence type="ECO:0000256" key="9">
    <source>
        <dbReference type="PROSITE-ProRule" id="PRU10141"/>
    </source>
</evidence>